<accession>R7V656</accession>
<evidence type="ECO:0000256" key="6">
    <source>
        <dbReference type="ARBA" id="ARBA00022490"/>
    </source>
</evidence>
<keyword evidence="7" id="KW-0479">Metal-binding</keyword>
<dbReference type="PROSITE" id="PS50865">
    <property type="entry name" value="ZF_MYND_2"/>
    <property type="match status" value="1"/>
</dbReference>
<keyword evidence="11" id="KW-0206">Cytoskeleton</keyword>
<dbReference type="PANTHER" id="PTHR13244">
    <property type="entry name" value="ZINC FINGER MYND DOMAIN CONTAINING PROTEIN 10"/>
    <property type="match status" value="1"/>
</dbReference>
<sequence length="452" mass="52440">MEGSASHVCLPTEAEAYVQAISPFDLIEIGGSKFNQQHEYTEKLNMQAVLSASLQEDEYVKEFLITHEKIPHLIQNLITTEMWKSKVFPELLSHDEDSMVMFPLYIVLYHEATIVNLLETVLFHQDATEAAEDAILDLLDFCYRKLSHLIAGERQFEEEEEETDVHSGDVSSALELRKQEQKLNFDISMKTVSILRCIIDHMESLPLSTMSRLLNTHDIPLLLAHLIESSPWKRERNGVLEKYVDNKWQPVASNDRFTLTKTEGQIWLSIFQLLMTQDCQNNYEIDPQRKSSLLKLRGHLNEILVDQLPVLGDLQRYLEQLGLMDPPQTKKDLVLEQLPELRENILKKYEGKWKKIAELQKKNNFNSSKQDMRQQAMRLASTYNIDAIESLISEPPKCVLCGAPSSKRCSRCQNEWYCRRECQVTHWPKHKKACNLLVESLEKIKLQEQQTK</sequence>
<dbReference type="PROSITE" id="PS01360">
    <property type="entry name" value="ZF_MYND_1"/>
    <property type="match status" value="1"/>
</dbReference>
<dbReference type="PANTHER" id="PTHR13244:SF7">
    <property type="entry name" value="ZINC FINGER MYND DOMAIN-CONTAINING PROTEIN 10"/>
    <property type="match status" value="1"/>
</dbReference>
<evidence type="ECO:0000259" key="15">
    <source>
        <dbReference type="PROSITE" id="PS50865"/>
    </source>
</evidence>
<protein>
    <recommendedName>
        <fullName evidence="4">Zinc finger MYND domain-containing protein 10</fullName>
    </recommendedName>
</protein>
<dbReference type="SUPFAM" id="SSF144232">
    <property type="entry name" value="HIT/MYND zinc finger-like"/>
    <property type="match status" value="1"/>
</dbReference>
<dbReference type="EMBL" id="KB296374">
    <property type="protein sequence ID" value="ELU11826.1"/>
    <property type="molecule type" value="Genomic_DNA"/>
</dbReference>
<reference evidence="17" key="3">
    <citation type="submission" date="2015-06" db="UniProtKB">
        <authorList>
            <consortium name="EnsemblMetazoa"/>
        </authorList>
    </citation>
    <scope>IDENTIFICATION</scope>
</reference>
<dbReference type="FunFam" id="6.10.140.2220:FF:000009">
    <property type="entry name" value="Zinc finger MYND domain-containing protein 10"/>
    <property type="match status" value="1"/>
</dbReference>
<dbReference type="EMBL" id="AMQN01005596">
    <property type="status" value="NOT_ANNOTATED_CDS"/>
    <property type="molecule type" value="Genomic_DNA"/>
</dbReference>
<dbReference type="Pfam" id="PF01753">
    <property type="entry name" value="zf-MYND"/>
    <property type="match status" value="1"/>
</dbReference>
<keyword evidence="6" id="KW-0963">Cytoplasm</keyword>
<evidence type="ECO:0000256" key="13">
    <source>
        <dbReference type="ARBA" id="ARBA00045527"/>
    </source>
</evidence>
<feature type="domain" description="MYND-type" evidence="15">
    <location>
        <begin position="398"/>
        <end position="434"/>
    </location>
</feature>
<evidence type="ECO:0000256" key="4">
    <source>
        <dbReference type="ARBA" id="ARBA00016317"/>
    </source>
</evidence>
<keyword evidence="5" id="KW-1003">Cell membrane</keyword>
<evidence type="ECO:0000256" key="2">
    <source>
        <dbReference type="ARBA" id="ARBA00004300"/>
    </source>
</evidence>
<dbReference type="AlphaFoldDB" id="R7V656"/>
<dbReference type="GO" id="GO:0120293">
    <property type="term" value="C:dynein axonemal particle"/>
    <property type="evidence" value="ECO:0007669"/>
    <property type="project" value="UniProtKB-SubCell"/>
</dbReference>
<dbReference type="HOGENOM" id="CLU_034036_1_0_1"/>
<dbReference type="FunCoup" id="R7V656">
    <property type="interactions" value="32"/>
</dbReference>
<dbReference type="Gene3D" id="6.10.140.2220">
    <property type="match status" value="1"/>
</dbReference>
<comment type="function">
    <text evidence="13">Plays a role in axonemal structure organization and motility. Involved in axonemal pre-assembly of inner and outer dynein arms (IDA and ODA, respectively) for proper axoneme building for cilia motility. May act by indirectly regulating transcription of dynein proteins.</text>
</comment>
<evidence type="ECO:0000256" key="7">
    <source>
        <dbReference type="ARBA" id="ARBA00022723"/>
    </source>
</evidence>
<dbReference type="OMA" id="LIHEAYC"/>
<evidence type="ECO:0000256" key="14">
    <source>
        <dbReference type="PROSITE-ProRule" id="PRU00134"/>
    </source>
</evidence>
<dbReference type="Proteomes" id="UP000014760">
    <property type="component" value="Unassembled WGS sequence"/>
</dbReference>
<dbReference type="GO" id="GO:0016324">
    <property type="term" value="C:apical plasma membrane"/>
    <property type="evidence" value="ECO:0007669"/>
    <property type="project" value="UniProtKB-SubCell"/>
</dbReference>
<dbReference type="InterPro" id="IPR052298">
    <property type="entry name" value="ZMYND10"/>
</dbReference>
<gene>
    <name evidence="16" type="ORF">CAPTEDRAFT_188634</name>
</gene>
<keyword evidence="9" id="KW-0862">Zinc</keyword>
<dbReference type="OrthoDB" id="432970at2759"/>
<keyword evidence="18" id="KW-1185">Reference proteome</keyword>
<evidence type="ECO:0000256" key="12">
    <source>
        <dbReference type="ARBA" id="ARBA00024190"/>
    </source>
</evidence>
<proteinExistence type="inferred from homology"/>
<dbReference type="STRING" id="283909.R7V656"/>
<dbReference type="InterPro" id="IPR002893">
    <property type="entry name" value="Znf_MYND"/>
</dbReference>
<reference evidence="16 18" key="2">
    <citation type="journal article" date="2013" name="Nature">
        <title>Insights into bilaterian evolution from three spiralian genomes.</title>
        <authorList>
            <person name="Simakov O."/>
            <person name="Marletaz F."/>
            <person name="Cho S.J."/>
            <person name="Edsinger-Gonzales E."/>
            <person name="Havlak P."/>
            <person name="Hellsten U."/>
            <person name="Kuo D.H."/>
            <person name="Larsson T."/>
            <person name="Lv J."/>
            <person name="Arendt D."/>
            <person name="Savage R."/>
            <person name="Osoegawa K."/>
            <person name="de Jong P."/>
            <person name="Grimwood J."/>
            <person name="Chapman J.A."/>
            <person name="Shapiro H."/>
            <person name="Aerts A."/>
            <person name="Otillar R.P."/>
            <person name="Terry A.Y."/>
            <person name="Boore J.L."/>
            <person name="Grigoriev I.V."/>
            <person name="Lindberg D.R."/>
            <person name="Seaver E.C."/>
            <person name="Weisblat D.A."/>
            <person name="Putnam N.H."/>
            <person name="Rokhsar D.S."/>
        </authorList>
    </citation>
    <scope>NUCLEOTIDE SEQUENCE</scope>
    <source>
        <strain evidence="16 18">I ESC-2004</strain>
    </source>
</reference>
<evidence type="ECO:0000313" key="16">
    <source>
        <dbReference type="EMBL" id="ELU11826.1"/>
    </source>
</evidence>
<organism evidence="16">
    <name type="scientific">Capitella teleta</name>
    <name type="common">Polychaete worm</name>
    <dbReference type="NCBI Taxonomy" id="283909"/>
    <lineage>
        <taxon>Eukaryota</taxon>
        <taxon>Metazoa</taxon>
        <taxon>Spiralia</taxon>
        <taxon>Lophotrochozoa</taxon>
        <taxon>Annelida</taxon>
        <taxon>Polychaeta</taxon>
        <taxon>Sedentaria</taxon>
        <taxon>Scolecida</taxon>
        <taxon>Capitellidae</taxon>
        <taxon>Capitella</taxon>
    </lineage>
</organism>
<evidence type="ECO:0000256" key="3">
    <source>
        <dbReference type="ARBA" id="ARBA00005373"/>
    </source>
</evidence>
<dbReference type="GO" id="GO:0005813">
    <property type="term" value="C:centrosome"/>
    <property type="evidence" value="ECO:0007669"/>
    <property type="project" value="UniProtKB-SubCell"/>
</dbReference>
<evidence type="ECO:0000256" key="8">
    <source>
        <dbReference type="ARBA" id="ARBA00022771"/>
    </source>
</evidence>
<comment type="subcellular location">
    <subcellularLocation>
        <location evidence="1">Apical cell membrane</location>
    </subcellularLocation>
    <subcellularLocation>
        <location evidence="2">Cytoplasm</location>
        <location evidence="2">Cytoskeleton</location>
        <location evidence="2">Microtubule organizing center</location>
        <location evidence="2">Centrosome</location>
    </subcellularLocation>
    <subcellularLocation>
        <location evidence="12">Dynein axonemal particle</location>
    </subcellularLocation>
</comment>
<evidence type="ECO:0000256" key="9">
    <source>
        <dbReference type="ARBA" id="ARBA00022833"/>
    </source>
</evidence>
<evidence type="ECO:0000313" key="18">
    <source>
        <dbReference type="Proteomes" id="UP000014760"/>
    </source>
</evidence>
<dbReference type="GO" id="GO:0008270">
    <property type="term" value="F:zinc ion binding"/>
    <property type="evidence" value="ECO:0007669"/>
    <property type="project" value="UniProtKB-KW"/>
</dbReference>
<evidence type="ECO:0000256" key="1">
    <source>
        <dbReference type="ARBA" id="ARBA00004221"/>
    </source>
</evidence>
<evidence type="ECO:0000256" key="10">
    <source>
        <dbReference type="ARBA" id="ARBA00023136"/>
    </source>
</evidence>
<name>R7V656_CAPTE</name>
<evidence type="ECO:0000256" key="5">
    <source>
        <dbReference type="ARBA" id="ARBA00022475"/>
    </source>
</evidence>
<evidence type="ECO:0000256" key="11">
    <source>
        <dbReference type="ARBA" id="ARBA00023212"/>
    </source>
</evidence>
<comment type="similarity">
    <text evidence="3">Belongs to the ZMYND10 family.</text>
</comment>
<dbReference type="EnsemblMetazoa" id="CapteT188634">
    <property type="protein sequence ID" value="CapteP188634"/>
    <property type="gene ID" value="CapteG188634"/>
</dbReference>
<reference evidence="18" key="1">
    <citation type="submission" date="2012-12" db="EMBL/GenBank/DDBJ databases">
        <authorList>
            <person name="Hellsten U."/>
            <person name="Grimwood J."/>
            <person name="Chapman J.A."/>
            <person name="Shapiro H."/>
            <person name="Aerts A."/>
            <person name="Otillar R.P."/>
            <person name="Terry A.Y."/>
            <person name="Boore J.L."/>
            <person name="Simakov O."/>
            <person name="Marletaz F."/>
            <person name="Cho S.-J."/>
            <person name="Edsinger-Gonzales E."/>
            <person name="Havlak P."/>
            <person name="Kuo D.-H."/>
            <person name="Larsson T."/>
            <person name="Lv J."/>
            <person name="Arendt D."/>
            <person name="Savage R."/>
            <person name="Osoegawa K."/>
            <person name="de Jong P."/>
            <person name="Lindberg D.R."/>
            <person name="Seaver E.C."/>
            <person name="Weisblat D.A."/>
            <person name="Putnam N.H."/>
            <person name="Grigoriev I.V."/>
            <person name="Rokhsar D.S."/>
        </authorList>
    </citation>
    <scope>NUCLEOTIDE SEQUENCE</scope>
    <source>
        <strain evidence="18">I ESC-2004</strain>
    </source>
</reference>
<keyword evidence="10" id="KW-0472">Membrane</keyword>
<evidence type="ECO:0000313" key="17">
    <source>
        <dbReference type="EnsemblMetazoa" id="CapteP188634"/>
    </source>
</evidence>
<keyword evidence="8 14" id="KW-0863">Zinc-finger</keyword>